<evidence type="ECO:0000259" key="13">
    <source>
        <dbReference type="PROSITE" id="PS51880"/>
    </source>
</evidence>
<dbReference type="SUPFAM" id="SSF81271">
    <property type="entry name" value="TGS-like"/>
    <property type="match status" value="1"/>
</dbReference>
<dbReference type="GO" id="GO:0005524">
    <property type="term" value="F:ATP binding"/>
    <property type="evidence" value="ECO:0007669"/>
    <property type="project" value="UniProtKB-KW"/>
</dbReference>
<gene>
    <name evidence="14" type="primary">LOC115203266</name>
</gene>
<dbReference type="InterPro" id="IPR012676">
    <property type="entry name" value="TGS-like"/>
</dbReference>
<evidence type="ECO:0000256" key="11">
    <source>
        <dbReference type="ARBA" id="ARBA00049515"/>
    </source>
</evidence>
<keyword evidence="5" id="KW-0547">Nucleotide-binding</keyword>
<evidence type="ECO:0000313" key="15">
    <source>
        <dbReference type="Proteomes" id="UP000472277"/>
    </source>
</evidence>
<evidence type="ECO:0000256" key="6">
    <source>
        <dbReference type="ARBA" id="ARBA00022833"/>
    </source>
</evidence>
<dbReference type="PROSITE" id="PS50862">
    <property type="entry name" value="AA_TRNA_LIGASE_II"/>
    <property type="match status" value="1"/>
</dbReference>
<dbReference type="GO" id="GO:0004829">
    <property type="term" value="F:threonine-tRNA ligase activity"/>
    <property type="evidence" value="ECO:0007669"/>
    <property type="project" value="UniProtKB-EC"/>
</dbReference>
<keyword evidence="9" id="KW-0030">Aminoacyl-tRNA synthetase</keyword>
<dbReference type="Pfam" id="PF07973">
    <property type="entry name" value="tRNA_SAD"/>
    <property type="match status" value="1"/>
</dbReference>
<evidence type="ECO:0000256" key="1">
    <source>
        <dbReference type="ARBA" id="ARBA00008226"/>
    </source>
</evidence>
<dbReference type="PANTHER" id="PTHR11451:SF51">
    <property type="entry name" value="THREONINE--TRNA LIGASE"/>
    <property type="match status" value="1"/>
</dbReference>
<keyword evidence="7" id="KW-0067">ATP-binding</keyword>
<keyword evidence="8" id="KW-0648">Protein biosynthesis</keyword>
<dbReference type="PROSITE" id="PS51880">
    <property type="entry name" value="TGS"/>
    <property type="match status" value="1"/>
</dbReference>
<protein>
    <recommendedName>
        <fullName evidence="2">threonine--tRNA ligase</fullName>
        <ecNumber evidence="2">6.1.1.3</ecNumber>
    </recommendedName>
    <alternativeName>
        <fullName evidence="10">Threonyl-tRNA synthetase</fullName>
    </alternativeName>
</protein>
<dbReference type="InterPro" id="IPR004154">
    <property type="entry name" value="Anticodon-bd"/>
</dbReference>
<dbReference type="GO" id="GO:0006435">
    <property type="term" value="P:threonyl-tRNA aminoacylation"/>
    <property type="evidence" value="ECO:0007669"/>
    <property type="project" value="InterPro"/>
</dbReference>
<dbReference type="InterPro" id="IPR036621">
    <property type="entry name" value="Anticodon-bd_dom_sf"/>
</dbReference>
<proteinExistence type="inferred from homology"/>
<accession>A0A674AU53</accession>
<dbReference type="FunFam" id="3.10.20.30:FF:000006">
    <property type="entry name" value="Threonine--tRNA ligase, cytoplasmic"/>
    <property type="match status" value="1"/>
</dbReference>
<organism evidence="14 15">
    <name type="scientific">Salmo trutta</name>
    <name type="common">Brown trout</name>
    <dbReference type="NCBI Taxonomy" id="8032"/>
    <lineage>
        <taxon>Eukaryota</taxon>
        <taxon>Metazoa</taxon>
        <taxon>Chordata</taxon>
        <taxon>Craniata</taxon>
        <taxon>Vertebrata</taxon>
        <taxon>Euteleostomi</taxon>
        <taxon>Actinopterygii</taxon>
        <taxon>Neopterygii</taxon>
        <taxon>Teleostei</taxon>
        <taxon>Protacanthopterygii</taxon>
        <taxon>Salmoniformes</taxon>
        <taxon>Salmonidae</taxon>
        <taxon>Salmoninae</taxon>
        <taxon>Salmo</taxon>
    </lineage>
</organism>
<sequence length="573" mass="66456">MHAIKRSFKVVQYPYQYPNNSPQFLSLSSYKSPCYSFQLKPWPGYISERMQLYEELKMESDALLARRAADSQPITVELPDGRRMEGQAWVTTPYQLACGISQGLADNAVISRVNGDLWDLDRPLEKSCSLEILRFDNDDAQAVYWHSSAHILGETMERFYGGCLCYGPPIENGFYYDMFLDGPQGVSSTEFDYLEALCKSVVKQKQPFERLEVSKETLLKMFMYNKFKCLIYCFRCGPLIDLCRGPHVRHTGKIKALKIYKVCDTSGHWQHYSDNMFSFPVEQDIFALKPMNCPGHCLMFSHRPRSWRELPLRLADFRVLHRNELSGTLTGLTRVRRFQQDDAHIFCTMEQIESEMKDCLDFLRCVYYVFGFSFQLHLSTRPEKYLGDIDVWNQAEKVQLNMRIDIKIKDAIGRYHQCATIQLDFQLPIRFNLTFVGKDWDDKARPVIIHRAILGSVERMIAILTENYAGKWPLWLSPRQVMFVPVNPTCEEYAKRMCKQFVEAGFMADADLDSSCLLNKKIRNAQLAQYNFILVVGEKEKLTNSVNVRTRDNKVHGELSVSEVLARLTLLKE</sequence>
<evidence type="ECO:0000256" key="9">
    <source>
        <dbReference type="ARBA" id="ARBA00023146"/>
    </source>
</evidence>
<name>A0A674AU53_SALTR</name>
<evidence type="ECO:0000256" key="2">
    <source>
        <dbReference type="ARBA" id="ARBA00013163"/>
    </source>
</evidence>
<dbReference type="GeneTree" id="ENSGT00940000154969"/>
<dbReference type="Gene3D" id="3.30.980.10">
    <property type="entry name" value="Threonyl-trna Synthetase, Chain A, domain 2"/>
    <property type="match status" value="1"/>
</dbReference>
<keyword evidence="3" id="KW-0436">Ligase</keyword>
<keyword evidence="4" id="KW-0479">Metal-binding</keyword>
<dbReference type="CDD" id="cd00860">
    <property type="entry name" value="ThrRS_anticodon"/>
    <property type="match status" value="1"/>
</dbReference>
<dbReference type="InterPro" id="IPR012947">
    <property type="entry name" value="tRNA_SAD"/>
</dbReference>
<dbReference type="Pfam" id="PF02824">
    <property type="entry name" value="TGS"/>
    <property type="match status" value="1"/>
</dbReference>
<keyword evidence="6" id="KW-0862">Zinc</keyword>
<dbReference type="InterPro" id="IPR045864">
    <property type="entry name" value="aa-tRNA-synth_II/BPL/LPL"/>
</dbReference>
<evidence type="ECO:0000256" key="10">
    <source>
        <dbReference type="ARBA" id="ARBA00031900"/>
    </source>
</evidence>
<dbReference type="InterPro" id="IPR033728">
    <property type="entry name" value="ThrRS_core"/>
</dbReference>
<dbReference type="PANTHER" id="PTHR11451">
    <property type="entry name" value="THREONINE-TRNA LIGASE"/>
    <property type="match status" value="1"/>
</dbReference>
<evidence type="ECO:0000256" key="7">
    <source>
        <dbReference type="ARBA" id="ARBA00022840"/>
    </source>
</evidence>
<dbReference type="SUPFAM" id="SSF52954">
    <property type="entry name" value="Class II aaRS ABD-related"/>
    <property type="match status" value="1"/>
</dbReference>
<dbReference type="FunFam" id="3.30.980.10:FF:000003">
    <property type="entry name" value="Threonine--tRNA ligase, cytoplasmic"/>
    <property type="match status" value="1"/>
</dbReference>
<dbReference type="InterPro" id="IPR004095">
    <property type="entry name" value="TGS"/>
</dbReference>
<dbReference type="SUPFAM" id="SSF55681">
    <property type="entry name" value="Class II aaRS and biotin synthetases"/>
    <property type="match status" value="1"/>
</dbReference>
<dbReference type="FunFam" id="3.40.50.800:FF:000003">
    <property type="entry name" value="Threonine--tRNA ligase 2, cytoplasmic"/>
    <property type="match status" value="1"/>
</dbReference>
<dbReference type="GO" id="GO:0005739">
    <property type="term" value="C:mitochondrion"/>
    <property type="evidence" value="ECO:0007669"/>
    <property type="project" value="TreeGrafter"/>
</dbReference>
<dbReference type="CDD" id="cd00771">
    <property type="entry name" value="ThrRS_core"/>
    <property type="match status" value="1"/>
</dbReference>
<dbReference type="InterPro" id="IPR018163">
    <property type="entry name" value="Thr/Ala-tRNA-synth_IIc_edit"/>
</dbReference>
<evidence type="ECO:0000259" key="12">
    <source>
        <dbReference type="PROSITE" id="PS50862"/>
    </source>
</evidence>
<evidence type="ECO:0000256" key="5">
    <source>
        <dbReference type="ARBA" id="ARBA00022741"/>
    </source>
</evidence>
<comment type="catalytic activity">
    <reaction evidence="11">
        <text>tRNA(Thr) + L-threonine + ATP = L-threonyl-tRNA(Thr) + AMP + diphosphate + H(+)</text>
        <dbReference type="Rhea" id="RHEA:24624"/>
        <dbReference type="Rhea" id="RHEA-COMP:9670"/>
        <dbReference type="Rhea" id="RHEA-COMP:9704"/>
        <dbReference type="ChEBI" id="CHEBI:15378"/>
        <dbReference type="ChEBI" id="CHEBI:30616"/>
        <dbReference type="ChEBI" id="CHEBI:33019"/>
        <dbReference type="ChEBI" id="CHEBI:57926"/>
        <dbReference type="ChEBI" id="CHEBI:78442"/>
        <dbReference type="ChEBI" id="CHEBI:78534"/>
        <dbReference type="ChEBI" id="CHEBI:456215"/>
        <dbReference type="EC" id="6.1.1.3"/>
    </reaction>
</comment>
<reference evidence="14" key="2">
    <citation type="submission" date="2025-09" db="UniProtKB">
        <authorList>
            <consortium name="Ensembl"/>
        </authorList>
    </citation>
    <scope>IDENTIFICATION</scope>
</reference>
<dbReference type="Gene3D" id="3.10.20.30">
    <property type="match status" value="1"/>
</dbReference>
<feature type="domain" description="TGS" evidence="13">
    <location>
        <begin position="70"/>
        <end position="134"/>
    </location>
</feature>
<dbReference type="GO" id="GO:0046872">
    <property type="term" value="F:metal ion binding"/>
    <property type="evidence" value="ECO:0007669"/>
    <property type="project" value="UniProtKB-KW"/>
</dbReference>
<dbReference type="Pfam" id="PF00587">
    <property type="entry name" value="tRNA-synt_2b"/>
    <property type="match status" value="1"/>
</dbReference>
<evidence type="ECO:0000256" key="3">
    <source>
        <dbReference type="ARBA" id="ARBA00022598"/>
    </source>
</evidence>
<reference evidence="14" key="1">
    <citation type="submission" date="2025-08" db="UniProtKB">
        <authorList>
            <consortium name="Ensembl"/>
        </authorList>
    </citation>
    <scope>IDENTIFICATION</scope>
</reference>
<dbReference type="InterPro" id="IPR002314">
    <property type="entry name" value="aa-tRNA-synt_IIb"/>
</dbReference>
<evidence type="ECO:0000313" key="14">
    <source>
        <dbReference type="Ensembl" id="ENSSTUP00000062743.1"/>
    </source>
</evidence>
<dbReference type="SUPFAM" id="SSF55186">
    <property type="entry name" value="ThrRS/AlaRS common domain"/>
    <property type="match status" value="1"/>
</dbReference>
<dbReference type="Gene3D" id="3.40.50.800">
    <property type="entry name" value="Anticodon-binding domain"/>
    <property type="match status" value="1"/>
</dbReference>
<dbReference type="InterPro" id="IPR047246">
    <property type="entry name" value="ThrRS_anticodon"/>
</dbReference>
<dbReference type="InterPro" id="IPR002320">
    <property type="entry name" value="Thr-tRNA-ligase_IIa"/>
</dbReference>
<dbReference type="Proteomes" id="UP000472277">
    <property type="component" value="Chromosome 12"/>
</dbReference>
<dbReference type="InterPro" id="IPR012675">
    <property type="entry name" value="Beta-grasp_dom_sf"/>
</dbReference>
<comment type="similarity">
    <text evidence="1">Belongs to the class-II aminoacyl-tRNA synthetase family.</text>
</comment>
<dbReference type="Pfam" id="PF03129">
    <property type="entry name" value="HGTP_anticodon"/>
    <property type="match status" value="1"/>
</dbReference>
<evidence type="ECO:0000256" key="4">
    <source>
        <dbReference type="ARBA" id="ARBA00022723"/>
    </source>
</evidence>
<dbReference type="CDD" id="cd01667">
    <property type="entry name" value="TGS_ThrRS"/>
    <property type="match status" value="1"/>
</dbReference>
<evidence type="ECO:0000256" key="8">
    <source>
        <dbReference type="ARBA" id="ARBA00022917"/>
    </source>
</evidence>
<dbReference type="EC" id="6.1.1.3" evidence="2"/>
<keyword evidence="15" id="KW-1185">Reference proteome</keyword>
<dbReference type="InterPro" id="IPR006195">
    <property type="entry name" value="aa-tRNA-synth_II"/>
</dbReference>
<dbReference type="Gene3D" id="3.30.930.10">
    <property type="entry name" value="Bira Bifunctional Protein, Domain 2"/>
    <property type="match status" value="1"/>
</dbReference>
<dbReference type="PRINTS" id="PR01047">
    <property type="entry name" value="TRNASYNTHTHR"/>
</dbReference>
<dbReference type="FunFam" id="3.30.930.10:FF:000002">
    <property type="entry name" value="Threonine--tRNA ligase"/>
    <property type="match status" value="1"/>
</dbReference>
<dbReference type="Ensembl" id="ENSSTUT00000066186.1">
    <property type="protein sequence ID" value="ENSSTUP00000062743.1"/>
    <property type="gene ID" value="ENSSTUG00000026494.1"/>
</dbReference>
<dbReference type="AlphaFoldDB" id="A0A674AU53"/>
<feature type="domain" description="Aminoacyl-transfer RNA synthetases class-II family profile" evidence="12">
    <location>
        <begin position="245"/>
        <end position="473"/>
    </location>
</feature>